<dbReference type="InterPro" id="IPR050238">
    <property type="entry name" value="DNA_Rep/Repair_Clamp_Loader"/>
</dbReference>
<organism evidence="1 2">
    <name type="scientific">Paenibacillus septentrionalis</name>
    <dbReference type="NCBI Taxonomy" id="429342"/>
    <lineage>
        <taxon>Bacteria</taxon>
        <taxon>Bacillati</taxon>
        <taxon>Bacillota</taxon>
        <taxon>Bacilli</taxon>
        <taxon>Bacillales</taxon>
        <taxon>Paenibacillaceae</taxon>
        <taxon>Paenibacillus</taxon>
    </lineage>
</organism>
<keyword evidence="1" id="KW-0808">Transferase</keyword>
<name>A0ABW1VBV3_9BACL</name>
<keyword evidence="2" id="KW-1185">Reference proteome</keyword>
<dbReference type="PANTHER" id="PTHR11669">
    <property type="entry name" value="REPLICATION FACTOR C / DNA POLYMERASE III GAMMA-TAU SUBUNIT"/>
    <property type="match status" value="1"/>
</dbReference>
<dbReference type="NCBIfam" id="TIGR00678">
    <property type="entry name" value="holB"/>
    <property type="match status" value="1"/>
</dbReference>
<dbReference type="SUPFAM" id="SSF52540">
    <property type="entry name" value="P-loop containing nucleoside triphosphate hydrolases"/>
    <property type="match status" value="1"/>
</dbReference>
<protein>
    <submittedName>
        <fullName evidence="1">DNA polymerase III subunit delta</fullName>
        <ecNumber evidence="1">2.7.7.7</ecNumber>
    </submittedName>
</protein>
<dbReference type="Gene3D" id="3.40.50.300">
    <property type="entry name" value="P-loop containing nucleotide triphosphate hydrolases"/>
    <property type="match status" value="1"/>
</dbReference>
<evidence type="ECO:0000313" key="2">
    <source>
        <dbReference type="Proteomes" id="UP001596233"/>
    </source>
</evidence>
<dbReference type="EC" id="2.7.7.7" evidence="1"/>
<dbReference type="GO" id="GO:0003887">
    <property type="term" value="F:DNA-directed DNA polymerase activity"/>
    <property type="evidence" value="ECO:0007669"/>
    <property type="project" value="UniProtKB-EC"/>
</dbReference>
<comment type="caution">
    <text evidence="1">The sequence shown here is derived from an EMBL/GenBank/DDBJ whole genome shotgun (WGS) entry which is preliminary data.</text>
</comment>
<dbReference type="PANTHER" id="PTHR11669:SF8">
    <property type="entry name" value="DNA POLYMERASE III SUBUNIT DELTA"/>
    <property type="match status" value="1"/>
</dbReference>
<dbReference type="InterPro" id="IPR004622">
    <property type="entry name" value="DNA_pol_HolB"/>
</dbReference>
<dbReference type="EMBL" id="JBHSTE010000011">
    <property type="protein sequence ID" value="MFC6335138.1"/>
    <property type="molecule type" value="Genomic_DNA"/>
</dbReference>
<keyword evidence="1" id="KW-0548">Nucleotidyltransferase</keyword>
<dbReference type="Proteomes" id="UP001596233">
    <property type="component" value="Unassembled WGS sequence"/>
</dbReference>
<proteinExistence type="predicted"/>
<evidence type="ECO:0000313" key="1">
    <source>
        <dbReference type="EMBL" id="MFC6335138.1"/>
    </source>
</evidence>
<dbReference type="RefSeq" id="WP_379238375.1">
    <property type="nucleotide sequence ID" value="NZ_JBHSTE010000011.1"/>
</dbReference>
<accession>A0ABW1VBV3</accession>
<dbReference type="InterPro" id="IPR027417">
    <property type="entry name" value="P-loop_NTPase"/>
</dbReference>
<gene>
    <name evidence="1" type="primary">holB</name>
    <name evidence="1" type="ORF">ACFP56_21110</name>
</gene>
<reference evidence="2" key="1">
    <citation type="journal article" date="2019" name="Int. J. Syst. Evol. Microbiol.">
        <title>The Global Catalogue of Microorganisms (GCM) 10K type strain sequencing project: providing services to taxonomists for standard genome sequencing and annotation.</title>
        <authorList>
            <consortium name="The Broad Institute Genomics Platform"/>
            <consortium name="The Broad Institute Genome Sequencing Center for Infectious Disease"/>
            <person name="Wu L."/>
            <person name="Ma J."/>
        </authorList>
    </citation>
    <scope>NUCLEOTIDE SEQUENCE [LARGE SCALE GENOMIC DNA]</scope>
    <source>
        <strain evidence="2">PCU 280</strain>
    </source>
</reference>
<dbReference type="Pfam" id="PF13177">
    <property type="entry name" value="DNA_pol3_delta2"/>
    <property type="match status" value="1"/>
</dbReference>
<sequence length="327" mass="36762">MNTEETLEHQWKAKRMLKNAFLQERISHAYLFEGPSGTGKLACAKAFAKTLFCLQPIAGEACNQCLECRKFDNENQPDLRYIVPEGQSIKIDQIRQLQRDLSYRTTASSRMIYIIEQADKMTVQAANSLLKFLEEPVSPVVAILITSNSQAILPTIRSRTMSVPFVPLSPDLMLEQLVERGASPTLARAAVQLSSGLDGAWAILEKNGFAEIRTLVIQLGKESITTYTAAMLTASQKLFKGEYADQIDLVMQLLLLWFKDMTQFQAGRQENLVFIDQLEWISAHAFSRSFAGWVSCMEHVLEADKRIKANVTPQLSIEQLLVKLQEG</sequence>